<gene>
    <name evidence="1" type="ORF">LF1_29030</name>
</gene>
<protein>
    <submittedName>
        <fullName evidence="1">Uncharacterized protein</fullName>
    </submittedName>
</protein>
<dbReference type="AlphaFoldDB" id="A0A5B1CLZ0"/>
<evidence type="ECO:0000313" key="2">
    <source>
        <dbReference type="Proteomes" id="UP000322699"/>
    </source>
</evidence>
<reference evidence="1 2" key="1">
    <citation type="submission" date="2019-08" db="EMBL/GenBank/DDBJ databases">
        <title>Deep-cultivation of Planctomycetes and their phenomic and genomic characterization uncovers novel biology.</title>
        <authorList>
            <person name="Wiegand S."/>
            <person name="Jogler M."/>
            <person name="Boedeker C."/>
            <person name="Pinto D."/>
            <person name="Vollmers J."/>
            <person name="Rivas-Marin E."/>
            <person name="Kohn T."/>
            <person name="Peeters S.H."/>
            <person name="Heuer A."/>
            <person name="Rast P."/>
            <person name="Oberbeckmann S."/>
            <person name="Bunk B."/>
            <person name="Jeske O."/>
            <person name="Meyerdierks A."/>
            <person name="Storesund J.E."/>
            <person name="Kallscheuer N."/>
            <person name="Luecker S."/>
            <person name="Lage O.M."/>
            <person name="Pohl T."/>
            <person name="Merkel B.J."/>
            <person name="Hornburger P."/>
            <person name="Mueller R.-W."/>
            <person name="Bruemmer F."/>
            <person name="Labrenz M."/>
            <person name="Spormann A.M."/>
            <person name="Op Den Camp H."/>
            <person name="Overmann J."/>
            <person name="Amann R."/>
            <person name="Jetten M.S.M."/>
            <person name="Mascher T."/>
            <person name="Medema M.H."/>
            <person name="Devos D.P."/>
            <person name="Kaster A.-K."/>
            <person name="Ovreas L."/>
            <person name="Rohde M."/>
            <person name="Galperin M.Y."/>
            <person name="Jogler C."/>
        </authorList>
    </citation>
    <scope>NUCLEOTIDE SEQUENCE [LARGE SCALE GENOMIC DNA]</scope>
    <source>
        <strain evidence="1 2">LF1</strain>
    </source>
</reference>
<evidence type="ECO:0000313" key="1">
    <source>
        <dbReference type="EMBL" id="KAA1260363.1"/>
    </source>
</evidence>
<organism evidence="1 2">
    <name type="scientific">Rubripirellula obstinata</name>
    <dbReference type="NCBI Taxonomy" id="406547"/>
    <lineage>
        <taxon>Bacteria</taxon>
        <taxon>Pseudomonadati</taxon>
        <taxon>Planctomycetota</taxon>
        <taxon>Planctomycetia</taxon>
        <taxon>Pirellulales</taxon>
        <taxon>Pirellulaceae</taxon>
        <taxon>Rubripirellula</taxon>
    </lineage>
</organism>
<accession>A0A5B1CLZ0</accession>
<dbReference type="OrthoDB" id="286312at2"/>
<comment type="caution">
    <text evidence="1">The sequence shown here is derived from an EMBL/GenBank/DDBJ whole genome shotgun (WGS) entry which is preliminary data.</text>
</comment>
<keyword evidence="2" id="KW-1185">Reference proteome</keyword>
<name>A0A5B1CLZ0_9BACT</name>
<proteinExistence type="predicted"/>
<dbReference type="Proteomes" id="UP000322699">
    <property type="component" value="Unassembled WGS sequence"/>
</dbReference>
<dbReference type="EMBL" id="VRLW01000001">
    <property type="protein sequence ID" value="KAA1260363.1"/>
    <property type="molecule type" value="Genomic_DNA"/>
</dbReference>
<dbReference type="RefSeq" id="WP_068263880.1">
    <property type="nucleotide sequence ID" value="NZ_LWSK01000052.1"/>
</dbReference>
<sequence length="231" mass="25399">MTDLTSSSQQGRKSTINLVRSSHPWTEADSAAGYVLKYIVPMRRILTDVVGSQEVADGALKLLLGHLVSAGFGDQKSGKLRDFLVRGVRSAAKTAVADLPDDKRPDLNLDVATLESKTWLTYWREGLLERAWRALERLEHSSTDKPYYTVLFSATSGEAKTTPALVEKIHGEIGQKLDEATVQQFLTESRTMFAQMIADEVAETIKSPTSEDVKREIALLGLSKAFSGITV</sequence>